<evidence type="ECO:0000256" key="5">
    <source>
        <dbReference type="SAM" id="SignalP"/>
    </source>
</evidence>
<reference evidence="7 8" key="1">
    <citation type="submission" date="2016-10" db="EMBL/GenBank/DDBJ databases">
        <authorList>
            <person name="de Groot N.N."/>
        </authorList>
    </citation>
    <scope>NUCLEOTIDE SEQUENCE [LARGE SCALE GENOMIC DNA]</scope>
    <source>
        <strain evidence="7 8">CGMCC 4.3143</strain>
    </source>
</reference>
<comment type="similarity">
    <text evidence="2">Belongs to the bacterial solute-binding protein 5 family.</text>
</comment>
<sequence length="524" mass="56199">MRFLRSRGGAALAAISAALVLLAGCGGSTQGGADEPSGPPQSGGSATFGVTGDVSGTFDPAKLLSVSGTIADGTVGSLLYGGLVETDPKTQQVVPVMAKSLTSDDGTVWSLVLRDGLKFSDGTAFDAAAVKLNWERHADPALASGARGVASSFASLEVVDPTTLRITLKDINFQFPRSLALFAVNWIASPAAIRAGTLGENPVGAGPFLLKERLRDDHMTFVRNPAYYDAPRPYLDQVVLRPIPDGAQRLNSAATGQLDGLVALTRNDAVQGEQQGLQVLSVAMSGGTSMYFNFAKPTSGDVRFRQAMRLAIDNAAVSEAVEQGNGPETSTFFAPDTAFYDQAAAFPKPDLAAAQKLIDEMAAERGGPISFTFLVDQRNEQLGTAVQTQLAALKNLDMKLEVASQFLPTQRQASGDYEVSVQNNFNLDPEPRIGLLLQPGNARNFLRYDNPEMTAVMQAGRATQDLEQRKAAYRKFDEIVNRDVPWVLFLRANPNVLWDGSKLRDISVFEDGIVHWDRVWRAGT</sequence>
<evidence type="ECO:0000256" key="1">
    <source>
        <dbReference type="ARBA" id="ARBA00004193"/>
    </source>
</evidence>
<dbReference type="AlphaFoldDB" id="A0A1G7TRS3"/>
<dbReference type="PROSITE" id="PS51257">
    <property type="entry name" value="PROKAR_LIPOPROTEIN"/>
    <property type="match status" value="1"/>
</dbReference>
<keyword evidence="8" id="KW-1185">Reference proteome</keyword>
<dbReference type="InterPro" id="IPR030678">
    <property type="entry name" value="Peptide/Ni-bd"/>
</dbReference>
<evidence type="ECO:0000256" key="2">
    <source>
        <dbReference type="ARBA" id="ARBA00005695"/>
    </source>
</evidence>
<evidence type="ECO:0000259" key="6">
    <source>
        <dbReference type="Pfam" id="PF00496"/>
    </source>
</evidence>
<organism evidence="7 8">
    <name type="scientific">Pseudonocardia oroxyli</name>
    <dbReference type="NCBI Taxonomy" id="366584"/>
    <lineage>
        <taxon>Bacteria</taxon>
        <taxon>Bacillati</taxon>
        <taxon>Actinomycetota</taxon>
        <taxon>Actinomycetes</taxon>
        <taxon>Pseudonocardiales</taxon>
        <taxon>Pseudonocardiaceae</taxon>
        <taxon>Pseudonocardia</taxon>
    </lineage>
</organism>
<dbReference type="Proteomes" id="UP000198967">
    <property type="component" value="Unassembled WGS sequence"/>
</dbReference>
<feature type="signal peptide" evidence="5">
    <location>
        <begin position="1"/>
        <end position="23"/>
    </location>
</feature>
<feature type="chain" id="PRO_5038968352" evidence="5">
    <location>
        <begin position="24"/>
        <end position="524"/>
    </location>
</feature>
<comment type="subcellular location">
    <subcellularLocation>
        <location evidence="1">Cell membrane</location>
        <topology evidence="1">Lipid-anchor</topology>
    </subcellularLocation>
</comment>
<dbReference type="SUPFAM" id="SSF53850">
    <property type="entry name" value="Periplasmic binding protein-like II"/>
    <property type="match status" value="1"/>
</dbReference>
<dbReference type="EMBL" id="FNBE01000011">
    <property type="protein sequence ID" value="SDG38006.1"/>
    <property type="molecule type" value="Genomic_DNA"/>
</dbReference>
<dbReference type="InterPro" id="IPR039424">
    <property type="entry name" value="SBP_5"/>
</dbReference>
<evidence type="ECO:0000313" key="7">
    <source>
        <dbReference type="EMBL" id="SDG38006.1"/>
    </source>
</evidence>
<dbReference type="PANTHER" id="PTHR30290">
    <property type="entry name" value="PERIPLASMIC BINDING COMPONENT OF ABC TRANSPORTER"/>
    <property type="match status" value="1"/>
</dbReference>
<dbReference type="STRING" id="366584.SAMN05216377_111117"/>
<evidence type="ECO:0000256" key="4">
    <source>
        <dbReference type="SAM" id="MobiDB-lite"/>
    </source>
</evidence>
<name>A0A1G7TRS3_PSEOR</name>
<dbReference type="PROSITE" id="PS01040">
    <property type="entry name" value="SBP_BACTERIAL_5"/>
    <property type="match status" value="1"/>
</dbReference>
<dbReference type="GO" id="GO:1904680">
    <property type="term" value="F:peptide transmembrane transporter activity"/>
    <property type="evidence" value="ECO:0007669"/>
    <property type="project" value="TreeGrafter"/>
</dbReference>
<dbReference type="Gene3D" id="3.40.190.10">
    <property type="entry name" value="Periplasmic binding protein-like II"/>
    <property type="match status" value="1"/>
</dbReference>
<dbReference type="GO" id="GO:0042597">
    <property type="term" value="C:periplasmic space"/>
    <property type="evidence" value="ECO:0007669"/>
    <property type="project" value="UniProtKB-ARBA"/>
</dbReference>
<evidence type="ECO:0000313" key="8">
    <source>
        <dbReference type="Proteomes" id="UP000198967"/>
    </source>
</evidence>
<feature type="region of interest" description="Disordered" evidence="4">
    <location>
        <begin position="29"/>
        <end position="50"/>
    </location>
</feature>
<dbReference type="Pfam" id="PF00496">
    <property type="entry name" value="SBP_bac_5"/>
    <property type="match status" value="1"/>
</dbReference>
<dbReference type="GO" id="GO:0015833">
    <property type="term" value="P:peptide transport"/>
    <property type="evidence" value="ECO:0007669"/>
    <property type="project" value="TreeGrafter"/>
</dbReference>
<feature type="domain" description="Solute-binding protein family 5" evidence="6">
    <location>
        <begin position="92"/>
        <end position="431"/>
    </location>
</feature>
<dbReference type="PIRSF" id="PIRSF002741">
    <property type="entry name" value="MppA"/>
    <property type="match status" value="1"/>
</dbReference>
<evidence type="ECO:0000256" key="3">
    <source>
        <dbReference type="ARBA" id="ARBA00022729"/>
    </source>
</evidence>
<accession>A0A1G7TRS3</accession>
<keyword evidence="3 5" id="KW-0732">Signal</keyword>
<dbReference type="CDD" id="cd00995">
    <property type="entry name" value="PBP2_NikA_DppA_OppA_like"/>
    <property type="match status" value="1"/>
</dbReference>
<protein>
    <submittedName>
        <fullName evidence="7">Peptide/nickel transport system substrate-binding protein</fullName>
    </submittedName>
</protein>
<dbReference type="InterPro" id="IPR000914">
    <property type="entry name" value="SBP_5_dom"/>
</dbReference>
<proteinExistence type="inferred from homology"/>
<dbReference type="InterPro" id="IPR023765">
    <property type="entry name" value="SBP_5_CS"/>
</dbReference>
<dbReference type="Gene3D" id="3.10.105.10">
    <property type="entry name" value="Dipeptide-binding Protein, Domain 3"/>
    <property type="match status" value="1"/>
</dbReference>
<dbReference type="OrthoDB" id="5167407at2"/>
<dbReference type="GO" id="GO:0043190">
    <property type="term" value="C:ATP-binding cassette (ABC) transporter complex"/>
    <property type="evidence" value="ECO:0007669"/>
    <property type="project" value="InterPro"/>
</dbReference>
<gene>
    <name evidence="7" type="ORF">SAMN05216377_111117</name>
</gene>
<dbReference type="PANTHER" id="PTHR30290:SF38">
    <property type="entry name" value="D,D-DIPEPTIDE-BINDING PERIPLASMIC PROTEIN DDPA-RELATED"/>
    <property type="match status" value="1"/>
</dbReference>
<dbReference type="RefSeq" id="WP_093086028.1">
    <property type="nucleotide sequence ID" value="NZ_FNBE01000011.1"/>
</dbReference>